<keyword evidence="5" id="KW-1185">Reference proteome</keyword>
<keyword evidence="2" id="KW-0808">Transferase</keyword>
<dbReference type="PANTHER" id="PTHR11783">
    <property type="entry name" value="SULFOTRANSFERASE SULT"/>
    <property type="match status" value="1"/>
</dbReference>
<evidence type="ECO:0000259" key="4">
    <source>
        <dbReference type="Pfam" id="PF00685"/>
    </source>
</evidence>
<dbReference type="Gene3D" id="3.40.50.300">
    <property type="entry name" value="P-loop containing nucleotide triphosphate hydrolases"/>
    <property type="match status" value="1"/>
</dbReference>
<dbReference type="WBParaSite" id="Gr19_v10_g1075.t1">
    <property type="protein sequence ID" value="Gr19_v10_g1075.t1"/>
    <property type="gene ID" value="Gr19_v10_g1075"/>
</dbReference>
<evidence type="ECO:0000256" key="1">
    <source>
        <dbReference type="ARBA" id="ARBA00005771"/>
    </source>
</evidence>
<feature type="domain" description="Sulfotransferase" evidence="4">
    <location>
        <begin position="82"/>
        <end position="334"/>
    </location>
</feature>
<dbReference type="Proteomes" id="UP000887572">
    <property type="component" value="Unplaced"/>
</dbReference>
<comment type="similarity">
    <text evidence="1">Belongs to the sulfotransferase 1 family.</text>
</comment>
<evidence type="ECO:0000313" key="6">
    <source>
        <dbReference type="WBParaSite" id="Gr19_v10_g1075.t1"/>
    </source>
</evidence>
<proteinExistence type="inferred from homology"/>
<accession>A0A914GS27</accession>
<feature type="region of interest" description="Disordered" evidence="3">
    <location>
        <begin position="347"/>
        <end position="396"/>
    </location>
</feature>
<reference evidence="6" key="1">
    <citation type="submission" date="2022-11" db="UniProtKB">
        <authorList>
            <consortium name="WormBaseParasite"/>
        </authorList>
    </citation>
    <scope>IDENTIFICATION</scope>
</reference>
<dbReference type="SUPFAM" id="SSF52540">
    <property type="entry name" value="P-loop containing nucleoside triphosphate hydrolases"/>
    <property type="match status" value="1"/>
</dbReference>
<name>A0A914GS27_GLORO</name>
<evidence type="ECO:0000313" key="5">
    <source>
        <dbReference type="Proteomes" id="UP000887572"/>
    </source>
</evidence>
<dbReference type="AlphaFoldDB" id="A0A914GS27"/>
<feature type="compositionally biased region" description="Acidic residues" evidence="3">
    <location>
        <begin position="349"/>
        <end position="369"/>
    </location>
</feature>
<dbReference type="InterPro" id="IPR000863">
    <property type="entry name" value="Sulfotransferase_dom"/>
</dbReference>
<feature type="compositionally biased region" description="Polar residues" evidence="3">
    <location>
        <begin position="384"/>
        <end position="396"/>
    </location>
</feature>
<evidence type="ECO:0000256" key="3">
    <source>
        <dbReference type="SAM" id="MobiDB-lite"/>
    </source>
</evidence>
<dbReference type="InterPro" id="IPR027417">
    <property type="entry name" value="P-loop_NTPase"/>
</dbReference>
<protein>
    <submittedName>
        <fullName evidence="6">Sulfotransferase domain-containing protein</fullName>
    </submittedName>
</protein>
<sequence>MEIPQMFHLLTLEEAEPSFTPSKNPEPPTTHQQHIQPMLPAQKLLFQALRHPKQALIDGEVWPPVFEPENVRSAKKMVPLGTDVFVCTYPKCGTTWIQHICSQLLFNKEYGPRQGTELCVTSPMIERVGAAFCDSLKYPRLLKTHFSWSNLPKQCAQGSTATAIASPQPKYIFAVRNPKDCCVSYFHHNRNFKLYDWTDGQFDDFFELFMHGQLAFGDYFEHLRSWLPHLNDANVLFLKYEDMLSDLEGSVRKIGHFLGGLAAKLVEDRDALTRIVAESRLEAMQRDQQRWFPESALHREAFVRKGSSRDWKNYMSREQSDRMDRRFRKALARTVADKWWKAEMRWDDDGAEGEAQAEEESDSGMESGDEFLKSFTDSEAFRPCSSTSQSSALDSE</sequence>
<dbReference type="Pfam" id="PF00685">
    <property type="entry name" value="Sulfotransfer_1"/>
    <property type="match status" value="1"/>
</dbReference>
<dbReference type="GO" id="GO:0008146">
    <property type="term" value="F:sulfotransferase activity"/>
    <property type="evidence" value="ECO:0007669"/>
    <property type="project" value="InterPro"/>
</dbReference>
<organism evidence="5 6">
    <name type="scientific">Globodera rostochiensis</name>
    <name type="common">Golden nematode worm</name>
    <name type="synonym">Heterodera rostochiensis</name>
    <dbReference type="NCBI Taxonomy" id="31243"/>
    <lineage>
        <taxon>Eukaryota</taxon>
        <taxon>Metazoa</taxon>
        <taxon>Ecdysozoa</taxon>
        <taxon>Nematoda</taxon>
        <taxon>Chromadorea</taxon>
        <taxon>Rhabditida</taxon>
        <taxon>Tylenchina</taxon>
        <taxon>Tylenchomorpha</taxon>
        <taxon>Tylenchoidea</taxon>
        <taxon>Heteroderidae</taxon>
        <taxon>Heteroderinae</taxon>
        <taxon>Globodera</taxon>
    </lineage>
</organism>
<evidence type="ECO:0000256" key="2">
    <source>
        <dbReference type="ARBA" id="ARBA00022679"/>
    </source>
</evidence>